<keyword evidence="5" id="KW-1185">Reference proteome</keyword>
<evidence type="ECO:0000313" key="4">
    <source>
        <dbReference type="EMBL" id="VFT78300.1"/>
    </source>
</evidence>
<keyword evidence="1" id="KW-0472">Membrane</keyword>
<feature type="signal peptide" evidence="2">
    <location>
        <begin position="1"/>
        <end position="23"/>
    </location>
</feature>
<gene>
    <name evidence="4" type="primary">Aste57867_1078</name>
    <name evidence="3" type="ORF">As57867_001077</name>
    <name evidence="4" type="ORF">ASTE57867_1078</name>
</gene>
<dbReference type="EMBL" id="VJMH01000074">
    <property type="protein sequence ID" value="KAF0719382.1"/>
    <property type="molecule type" value="Genomic_DNA"/>
</dbReference>
<reference evidence="4 5" key="1">
    <citation type="submission" date="2019-03" db="EMBL/GenBank/DDBJ databases">
        <authorList>
            <person name="Gaulin E."/>
            <person name="Dumas B."/>
        </authorList>
    </citation>
    <scope>NUCLEOTIDE SEQUENCE [LARGE SCALE GENOMIC DNA]</scope>
    <source>
        <strain evidence="4">CBS 568.67</strain>
    </source>
</reference>
<keyword evidence="1" id="KW-0812">Transmembrane</keyword>
<proteinExistence type="predicted"/>
<dbReference type="OrthoDB" id="78834at2759"/>
<protein>
    <submittedName>
        <fullName evidence="4">Aste57867_1078 protein</fullName>
    </submittedName>
</protein>
<evidence type="ECO:0000256" key="1">
    <source>
        <dbReference type="SAM" id="Phobius"/>
    </source>
</evidence>
<dbReference type="EMBL" id="CAADRA010000074">
    <property type="protein sequence ID" value="VFT78300.1"/>
    <property type="molecule type" value="Genomic_DNA"/>
</dbReference>
<reference evidence="3" key="2">
    <citation type="submission" date="2019-06" db="EMBL/GenBank/DDBJ databases">
        <title>Genomics analysis of Aphanomyces spp. identifies a new class of oomycete effector associated with host adaptation.</title>
        <authorList>
            <person name="Gaulin E."/>
        </authorList>
    </citation>
    <scope>NUCLEOTIDE SEQUENCE</scope>
    <source>
        <strain evidence="3">CBS 578.67</strain>
    </source>
</reference>
<evidence type="ECO:0000256" key="2">
    <source>
        <dbReference type="SAM" id="SignalP"/>
    </source>
</evidence>
<sequence>MKRSLRLATILAALTLPWVVADSSDVCAVVAVCTLTTSSLCDRRTESCPPCLIHLDNRTTLCLDVDVATRICPSGSQRCAVSLDVQTKKALIGAIVWLVCMILGVLFARHLLSDPGCSHLPQTAMNPRDPSEDKDDVMWIDHFQPLQTKHARSSASSSSPSLPIIPSSVRSLASLTSTTLYVTNGTIIERSSRPADVNVPRYVYRESDVSVATTGATAVRRPTELQDLSEDTCFESMRTRISNLTMLDVRDAVHI</sequence>
<name>A0A485K8F4_9STRA</name>
<dbReference type="AlphaFoldDB" id="A0A485K8F4"/>
<feature type="transmembrane region" description="Helical" evidence="1">
    <location>
        <begin position="90"/>
        <end position="112"/>
    </location>
</feature>
<feature type="chain" id="PRO_5036355359" evidence="2">
    <location>
        <begin position="24"/>
        <end position="255"/>
    </location>
</feature>
<keyword evidence="1" id="KW-1133">Transmembrane helix</keyword>
<accession>A0A485K8F4</accession>
<dbReference type="Proteomes" id="UP000332933">
    <property type="component" value="Unassembled WGS sequence"/>
</dbReference>
<keyword evidence="2" id="KW-0732">Signal</keyword>
<evidence type="ECO:0000313" key="5">
    <source>
        <dbReference type="Proteomes" id="UP000332933"/>
    </source>
</evidence>
<evidence type="ECO:0000313" key="3">
    <source>
        <dbReference type="EMBL" id="KAF0719382.1"/>
    </source>
</evidence>
<organism evidence="4 5">
    <name type="scientific">Aphanomyces stellatus</name>
    <dbReference type="NCBI Taxonomy" id="120398"/>
    <lineage>
        <taxon>Eukaryota</taxon>
        <taxon>Sar</taxon>
        <taxon>Stramenopiles</taxon>
        <taxon>Oomycota</taxon>
        <taxon>Saprolegniomycetes</taxon>
        <taxon>Saprolegniales</taxon>
        <taxon>Verrucalvaceae</taxon>
        <taxon>Aphanomyces</taxon>
    </lineage>
</organism>